<dbReference type="Proteomes" id="UP001458880">
    <property type="component" value="Unassembled WGS sequence"/>
</dbReference>
<evidence type="ECO:0000256" key="1">
    <source>
        <dbReference type="SAM" id="MobiDB-lite"/>
    </source>
</evidence>
<accession>A0AAW1ITK2</accession>
<name>A0AAW1ITK2_POPJA</name>
<comment type="caution">
    <text evidence="2">The sequence shown here is derived from an EMBL/GenBank/DDBJ whole genome shotgun (WGS) entry which is preliminary data.</text>
</comment>
<keyword evidence="3" id="KW-1185">Reference proteome</keyword>
<dbReference type="AlphaFoldDB" id="A0AAW1ITK2"/>
<organism evidence="2 3">
    <name type="scientific">Popillia japonica</name>
    <name type="common">Japanese beetle</name>
    <dbReference type="NCBI Taxonomy" id="7064"/>
    <lineage>
        <taxon>Eukaryota</taxon>
        <taxon>Metazoa</taxon>
        <taxon>Ecdysozoa</taxon>
        <taxon>Arthropoda</taxon>
        <taxon>Hexapoda</taxon>
        <taxon>Insecta</taxon>
        <taxon>Pterygota</taxon>
        <taxon>Neoptera</taxon>
        <taxon>Endopterygota</taxon>
        <taxon>Coleoptera</taxon>
        <taxon>Polyphaga</taxon>
        <taxon>Scarabaeiformia</taxon>
        <taxon>Scarabaeidae</taxon>
        <taxon>Rutelinae</taxon>
        <taxon>Popillia</taxon>
    </lineage>
</organism>
<proteinExistence type="predicted"/>
<gene>
    <name evidence="2" type="ORF">QE152_g34504</name>
</gene>
<dbReference type="EMBL" id="JASPKY010000556">
    <property type="protein sequence ID" value="KAK9693021.1"/>
    <property type="molecule type" value="Genomic_DNA"/>
</dbReference>
<reference evidence="2 3" key="1">
    <citation type="journal article" date="2024" name="BMC Genomics">
        <title>De novo assembly and annotation of Popillia japonica's genome with initial clues to its potential as an invasive pest.</title>
        <authorList>
            <person name="Cucini C."/>
            <person name="Boschi S."/>
            <person name="Funari R."/>
            <person name="Cardaioli E."/>
            <person name="Iannotti N."/>
            <person name="Marturano G."/>
            <person name="Paoli F."/>
            <person name="Bruttini M."/>
            <person name="Carapelli A."/>
            <person name="Frati F."/>
            <person name="Nardi F."/>
        </authorList>
    </citation>
    <scope>NUCLEOTIDE SEQUENCE [LARGE SCALE GENOMIC DNA]</scope>
    <source>
        <strain evidence="2">DMR45628</strain>
    </source>
</reference>
<protein>
    <submittedName>
        <fullName evidence="2">Uncharacterized protein</fullName>
    </submittedName>
</protein>
<sequence length="124" mass="13581">MARRHLTQKELEEIATNIHDDDDMLDMSDPDTDSEDDPNYSPSSDNTVITTNSASSAVLTASYIAMCEESSSSSDESSSSSSDEEILLCLSYHLNKSSKKVPVRAMKAAVAVAMKKFCYVYPII</sequence>
<evidence type="ECO:0000313" key="2">
    <source>
        <dbReference type="EMBL" id="KAK9693021.1"/>
    </source>
</evidence>
<evidence type="ECO:0000313" key="3">
    <source>
        <dbReference type="Proteomes" id="UP001458880"/>
    </source>
</evidence>
<feature type="region of interest" description="Disordered" evidence="1">
    <location>
        <begin position="1"/>
        <end position="48"/>
    </location>
</feature>
<feature type="compositionally biased region" description="Acidic residues" evidence="1">
    <location>
        <begin position="20"/>
        <end position="38"/>
    </location>
</feature>